<sequence length="102" mass="11736">MGRLDYKHIAFHIIVAFYFIWLLVFIALVVLTLVNFFSIMDTTLNNMLTTMIVLNLFMGTALYLVFKLFRNKSVLNKVVKYSFGFISVVSLTAVAIIKIKSF</sequence>
<organism evidence="2 3">
    <name type="scientific">Flavobacterium litorale</name>
    <dbReference type="NCBI Taxonomy" id="2856519"/>
    <lineage>
        <taxon>Bacteria</taxon>
        <taxon>Pseudomonadati</taxon>
        <taxon>Bacteroidota</taxon>
        <taxon>Flavobacteriia</taxon>
        <taxon>Flavobacteriales</taxon>
        <taxon>Flavobacteriaceae</taxon>
        <taxon>Flavobacterium</taxon>
    </lineage>
</organism>
<keyword evidence="1" id="KW-0472">Membrane</keyword>
<keyword evidence="3" id="KW-1185">Reference proteome</keyword>
<evidence type="ECO:0000313" key="2">
    <source>
        <dbReference type="EMBL" id="QYJ68293.1"/>
    </source>
</evidence>
<evidence type="ECO:0000256" key="1">
    <source>
        <dbReference type="SAM" id="Phobius"/>
    </source>
</evidence>
<keyword evidence="1" id="KW-1133">Transmembrane helix</keyword>
<feature type="transmembrane region" description="Helical" evidence="1">
    <location>
        <begin position="78"/>
        <end position="99"/>
    </location>
</feature>
<feature type="transmembrane region" description="Helical" evidence="1">
    <location>
        <begin position="9"/>
        <end position="34"/>
    </location>
</feature>
<proteinExistence type="predicted"/>
<gene>
    <name evidence="2" type="ORF">K1I41_12335</name>
</gene>
<dbReference type="RefSeq" id="WP_220640636.1">
    <property type="nucleotide sequence ID" value="NZ_CP080429.1"/>
</dbReference>
<feature type="transmembrane region" description="Helical" evidence="1">
    <location>
        <begin position="46"/>
        <end position="66"/>
    </location>
</feature>
<name>A0ABX8VAR2_9FLAO</name>
<dbReference type="EMBL" id="CP080429">
    <property type="protein sequence ID" value="QYJ68293.1"/>
    <property type="molecule type" value="Genomic_DNA"/>
</dbReference>
<evidence type="ECO:0000313" key="3">
    <source>
        <dbReference type="Proteomes" id="UP000825381"/>
    </source>
</evidence>
<accession>A0ABX8VAR2</accession>
<reference evidence="2 3" key="1">
    <citation type="submission" date="2021-07" db="EMBL/GenBank/DDBJ databases">
        <title>Flavobacterium WSW3-B6 sp.nov, isolated from seaweed.</title>
        <authorList>
            <person name="Muhammad N."/>
            <person name="Ho H."/>
            <person name="Lee Y.-J."/>
            <person name="Nguyen T."/>
            <person name="Ho J."/>
            <person name="Kim S.-G."/>
        </authorList>
    </citation>
    <scope>NUCLEOTIDE SEQUENCE [LARGE SCALE GENOMIC DNA]</scope>
    <source>
        <strain evidence="2 3">WSW3-B6</strain>
    </source>
</reference>
<keyword evidence="1" id="KW-0812">Transmembrane</keyword>
<dbReference type="Proteomes" id="UP000825381">
    <property type="component" value="Chromosome"/>
</dbReference>
<protein>
    <submittedName>
        <fullName evidence="2">Uncharacterized protein</fullName>
    </submittedName>
</protein>